<keyword evidence="1" id="KW-0812">Transmembrane</keyword>
<sequence>MNDRSYGESIWPPNMFLADCFVSPILLTVTFFFYIIVIFHPFLPSIPVLLHVIITVIHLLPSNGPTKPCGNPNCIHNFPTSVTANVGGTHDNNKRLTLIPYDTRHRIRQLAYFRMMHEMDLVCHQSTRMDKWIFVILCHLLRTVTGLSLTKIVDVEKMVAIFLHVLVHYNYLGALDGTYIKVNVSQTDRARYKTRKGEVATNVLRVYNSKGDFDSFWQAGKDLQLIRTFFKMRLYSQTDYKSPRIFTISTPPTTFKTSYITAYNPLCNVIGFYYLHDIGYPNAKGFLASYKSQRYHLQERRGVRNAPTAVKE</sequence>
<dbReference type="PANTHER" id="PTHR22930:SF281">
    <property type="entry name" value="NUCLEASE"/>
    <property type="match status" value="1"/>
</dbReference>
<evidence type="ECO:0000256" key="1">
    <source>
        <dbReference type="SAM" id="Phobius"/>
    </source>
</evidence>
<dbReference type="Pfam" id="PF26138">
    <property type="entry name" value="DUF8040"/>
    <property type="match status" value="1"/>
</dbReference>
<dbReference type="AlphaFoldDB" id="A0A9I9EG04"/>
<feature type="domain" description="DUF8040" evidence="2">
    <location>
        <begin position="120"/>
        <end position="170"/>
    </location>
</feature>
<dbReference type="PANTHER" id="PTHR22930">
    <property type="match status" value="1"/>
</dbReference>
<reference evidence="3" key="1">
    <citation type="submission" date="2023-03" db="UniProtKB">
        <authorList>
            <consortium name="EnsemblPlants"/>
        </authorList>
    </citation>
    <scope>IDENTIFICATION</scope>
</reference>
<organism evidence="3">
    <name type="scientific">Cucumis melo</name>
    <name type="common">Muskmelon</name>
    <dbReference type="NCBI Taxonomy" id="3656"/>
    <lineage>
        <taxon>Eukaryota</taxon>
        <taxon>Viridiplantae</taxon>
        <taxon>Streptophyta</taxon>
        <taxon>Embryophyta</taxon>
        <taxon>Tracheophyta</taxon>
        <taxon>Spermatophyta</taxon>
        <taxon>Magnoliopsida</taxon>
        <taxon>eudicotyledons</taxon>
        <taxon>Gunneridae</taxon>
        <taxon>Pentapetalae</taxon>
        <taxon>rosids</taxon>
        <taxon>fabids</taxon>
        <taxon>Cucurbitales</taxon>
        <taxon>Cucurbitaceae</taxon>
        <taxon>Benincaseae</taxon>
        <taxon>Cucumis</taxon>
    </lineage>
</organism>
<keyword evidence="1" id="KW-1133">Transmembrane helix</keyword>
<protein>
    <recommendedName>
        <fullName evidence="2">DUF8040 domain-containing protein</fullName>
    </recommendedName>
</protein>
<proteinExistence type="predicted"/>
<evidence type="ECO:0000313" key="3">
    <source>
        <dbReference type="EnsemblPlants" id="MELO3C033291.2.1"/>
    </source>
</evidence>
<name>A0A9I9EG04_CUCME</name>
<dbReference type="Gramene" id="MELO3C033291.2.1">
    <property type="protein sequence ID" value="MELO3C033291.2.1"/>
    <property type="gene ID" value="MELO3C033291.2"/>
</dbReference>
<feature type="transmembrane region" description="Helical" evidence="1">
    <location>
        <begin position="15"/>
        <end position="35"/>
    </location>
</feature>
<dbReference type="EnsemblPlants" id="MELO3C033291.2.1">
    <property type="protein sequence ID" value="MELO3C033291.2.1"/>
    <property type="gene ID" value="MELO3C033291.2"/>
</dbReference>
<evidence type="ECO:0000259" key="2">
    <source>
        <dbReference type="Pfam" id="PF26138"/>
    </source>
</evidence>
<dbReference type="InterPro" id="IPR045249">
    <property type="entry name" value="HARBI1-like"/>
</dbReference>
<keyword evidence="1" id="KW-0472">Membrane</keyword>
<accession>A0A9I9EG04</accession>
<dbReference type="InterPro" id="IPR058353">
    <property type="entry name" value="DUF8040"/>
</dbReference>